<reference evidence="9 10" key="1">
    <citation type="submission" date="2017-02" db="EMBL/GenBank/DDBJ databases">
        <title>Draft Genome Sequences of 'Candidatus Synechococcus spongiarum', Cyanobacterial Symbionts of the Mediterranean Sponge Aplysina aerophoba from two locations.</title>
        <authorList>
            <person name="Slaby B.M."/>
            <person name="Hentschel U."/>
        </authorList>
    </citation>
    <scope>NUCLEOTIDE SEQUENCE [LARGE SCALE GENOMIC DNA]</scope>
    <source>
        <strain evidence="9">LMB bulk15N</strain>
    </source>
</reference>
<dbReference type="PROSITE" id="PS50903">
    <property type="entry name" value="RUBREDOXIN_LIKE"/>
    <property type="match status" value="1"/>
</dbReference>
<dbReference type="CDD" id="cd00730">
    <property type="entry name" value="rubredoxin"/>
    <property type="match status" value="1"/>
</dbReference>
<evidence type="ECO:0000256" key="3">
    <source>
        <dbReference type="ARBA" id="ARBA00022982"/>
    </source>
</evidence>
<dbReference type="PRINTS" id="PR00163">
    <property type="entry name" value="RUBREDOXIN"/>
</dbReference>
<organism evidence="9 10">
    <name type="scientific">Candidatus Synechococcus spongiarum LMB bulk15N</name>
    <dbReference type="NCBI Taxonomy" id="1943583"/>
    <lineage>
        <taxon>Bacteria</taxon>
        <taxon>Bacillati</taxon>
        <taxon>Cyanobacteriota</taxon>
        <taxon>Cyanophyceae</taxon>
        <taxon>Synechococcales</taxon>
        <taxon>Synechococcaceae</taxon>
        <taxon>Synechococcus</taxon>
    </lineage>
</organism>
<keyword evidence="2 5" id="KW-0479">Metal-binding</keyword>
<keyword evidence="3 5" id="KW-0249">Electron transport</keyword>
<evidence type="ECO:0000256" key="6">
    <source>
        <dbReference type="SAM" id="MobiDB-lite"/>
    </source>
</evidence>
<sequence>MSSADNSSSPSPETPEDSNASAGDDPTTRGQRPRITRAAEAEAEARQLESDPGSHSYECRSCGYRYDPAEGVAKLGIARGTAFTALPDTFLCPVCRSPKAAFVDVGPRNRPSGFTQNLNYGLGVNRLTPSQKTILIFGGLVLAAAFLLSFYSLH</sequence>
<proteinExistence type="inferred from homology"/>
<dbReference type="Pfam" id="PF00301">
    <property type="entry name" value="Rubredoxin"/>
    <property type="match status" value="1"/>
</dbReference>
<evidence type="ECO:0000313" key="10">
    <source>
        <dbReference type="Proteomes" id="UP000242590"/>
    </source>
</evidence>
<dbReference type="AlphaFoldDB" id="A0A1T1D4N9"/>
<dbReference type="Proteomes" id="UP000242590">
    <property type="component" value="Unassembled WGS sequence"/>
</dbReference>
<comment type="similarity">
    <text evidence="5">Belongs to the rubredoxin family.</text>
</comment>
<dbReference type="EMBL" id="MWLE01000038">
    <property type="protein sequence ID" value="OOV35836.1"/>
    <property type="molecule type" value="Genomic_DNA"/>
</dbReference>
<evidence type="ECO:0000256" key="4">
    <source>
        <dbReference type="ARBA" id="ARBA00023004"/>
    </source>
</evidence>
<dbReference type="InterPro" id="IPR024934">
    <property type="entry name" value="Rubredoxin-like_dom"/>
</dbReference>
<comment type="cofactor">
    <cofactor evidence="5">
        <name>Fe(3+)</name>
        <dbReference type="ChEBI" id="CHEBI:29034"/>
    </cofactor>
</comment>
<evidence type="ECO:0000256" key="5">
    <source>
        <dbReference type="RuleBase" id="RU003820"/>
    </source>
</evidence>
<dbReference type="PANTHER" id="PTHR47627">
    <property type="entry name" value="RUBREDOXIN"/>
    <property type="match status" value="1"/>
</dbReference>
<feature type="region of interest" description="Disordered" evidence="6">
    <location>
        <begin position="1"/>
        <end position="59"/>
    </location>
</feature>
<evidence type="ECO:0000256" key="7">
    <source>
        <dbReference type="SAM" id="Phobius"/>
    </source>
</evidence>
<dbReference type="OrthoDB" id="9802447at2"/>
<evidence type="ECO:0000256" key="1">
    <source>
        <dbReference type="ARBA" id="ARBA00022448"/>
    </source>
</evidence>
<keyword evidence="4 5" id="KW-0408">Iron</keyword>
<feature type="compositionally biased region" description="Low complexity" evidence="6">
    <location>
        <begin position="1"/>
        <end position="11"/>
    </location>
</feature>
<keyword evidence="7" id="KW-0472">Membrane</keyword>
<keyword evidence="1" id="KW-0813">Transport</keyword>
<dbReference type="Gene3D" id="2.20.28.10">
    <property type="match status" value="1"/>
</dbReference>
<dbReference type="GO" id="GO:0043448">
    <property type="term" value="P:alkane catabolic process"/>
    <property type="evidence" value="ECO:0007669"/>
    <property type="project" value="TreeGrafter"/>
</dbReference>
<name>A0A1T1D4N9_9SYNE</name>
<dbReference type="RefSeq" id="WP_078232062.1">
    <property type="nucleotide sequence ID" value="NZ_MWLE01000038.1"/>
</dbReference>
<evidence type="ECO:0000313" key="9">
    <source>
        <dbReference type="EMBL" id="OOV35836.1"/>
    </source>
</evidence>
<dbReference type="InterPro" id="IPR050526">
    <property type="entry name" value="Rubredoxin_ET"/>
</dbReference>
<accession>A0A1T1D4N9</accession>
<dbReference type="SUPFAM" id="SSF57802">
    <property type="entry name" value="Rubredoxin-like"/>
    <property type="match status" value="1"/>
</dbReference>
<feature type="domain" description="Rubredoxin-like" evidence="8">
    <location>
        <begin position="54"/>
        <end position="105"/>
    </location>
</feature>
<keyword evidence="7" id="KW-0812">Transmembrane</keyword>
<evidence type="ECO:0000259" key="8">
    <source>
        <dbReference type="PROSITE" id="PS50903"/>
    </source>
</evidence>
<dbReference type="PANTHER" id="PTHR47627:SF1">
    <property type="entry name" value="RUBREDOXIN-1-RELATED"/>
    <property type="match status" value="1"/>
</dbReference>
<comment type="caution">
    <text evidence="9">The sequence shown here is derived from an EMBL/GenBank/DDBJ whole genome shotgun (WGS) entry which is preliminary data.</text>
</comment>
<dbReference type="GO" id="GO:0005506">
    <property type="term" value="F:iron ion binding"/>
    <property type="evidence" value="ECO:0007669"/>
    <property type="project" value="UniProtKB-UniRule"/>
</dbReference>
<keyword evidence="7" id="KW-1133">Transmembrane helix</keyword>
<protein>
    <recommendedName>
        <fullName evidence="5">Rubredoxin</fullName>
    </recommendedName>
</protein>
<dbReference type="InterPro" id="IPR024935">
    <property type="entry name" value="Rubredoxin_dom"/>
</dbReference>
<feature type="transmembrane region" description="Helical" evidence="7">
    <location>
        <begin position="134"/>
        <end position="153"/>
    </location>
</feature>
<gene>
    <name evidence="9" type="ORF">BV53_02765</name>
</gene>
<feature type="compositionally biased region" description="Basic and acidic residues" evidence="6">
    <location>
        <begin position="37"/>
        <end position="49"/>
    </location>
</feature>
<evidence type="ECO:0000256" key="2">
    <source>
        <dbReference type="ARBA" id="ARBA00022723"/>
    </source>
</evidence>
<dbReference type="GO" id="GO:0009055">
    <property type="term" value="F:electron transfer activity"/>
    <property type="evidence" value="ECO:0007669"/>
    <property type="project" value="TreeGrafter"/>
</dbReference>